<evidence type="ECO:0000313" key="4">
    <source>
        <dbReference type="Proteomes" id="UP000196320"/>
    </source>
</evidence>
<dbReference type="InterPro" id="IPR001387">
    <property type="entry name" value="Cro/C1-type_HTH"/>
</dbReference>
<protein>
    <submittedName>
        <fullName evidence="3">Putative regulatory protein</fullName>
    </submittedName>
</protein>
<dbReference type="InterPro" id="IPR011051">
    <property type="entry name" value="RmlC_Cupin_sf"/>
</dbReference>
<proteinExistence type="predicted"/>
<dbReference type="AlphaFoldDB" id="A0A1R4KSB9"/>
<feature type="domain" description="HTH cro/C1-type" evidence="2">
    <location>
        <begin position="20"/>
        <end position="74"/>
    </location>
</feature>
<dbReference type="SMART" id="SM00530">
    <property type="entry name" value="HTH_XRE"/>
    <property type="match status" value="1"/>
</dbReference>
<name>A0A1R4KSB9_9MICO</name>
<dbReference type="PANTHER" id="PTHR46797">
    <property type="entry name" value="HTH-TYPE TRANSCRIPTIONAL REGULATOR"/>
    <property type="match status" value="1"/>
</dbReference>
<dbReference type="CDD" id="cd00093">
    <property type="entry name" value="HTH_XRE"/>
    <property type="match status" value="1"/>
</dbReference>
<dbReference type="InterPro" id="IPR010982">
    <property type="entry name" value="Lambda_DNA-bd_dom_sf"/>
</dbReference>
<dbReference type="GO" id="GO:0003700">
    <property type="term" value="F:DNA-binding transcription factor activity"/>
    <property type="evidence" value="ECO:0007669"/>
    <property type="project" value="TreeGrafter"/>
</dbReference>
<dbReference type="OrthoDB" id="513181at2"/>
<keyword evidence="1" id="KW-0238">DNA-binding</keyword>
<dbReference type="GO" id="GO:0005829">
    <property type="term" value="C:cytosol"/>
    <property type="evidence" value="ECO:0007669"/>
    <property type="project" value="TreeGrafter"/>
</dbReference>
<dbReference type="Pfam" id="PF13560">
    <property type="entry name" value="HTH_31"/>
    <property type="match status" value="1"/>
</dbReference>
<accession>A0A1R4KSB9</accession>
<sequence>METTPGADVAAILDAIGPRLRALRQSRELTLAEAADASGLSISILSRVETGRRQPTLDVLIPLARTYQVALDQLVAAPATGDPRVHLEPHRHSRGGIVVPLTRYPTRVQAFKHVVGPRTPHLVSHEGHAWLYVLAGTLRLIVGDDELELHPGETAEFDAAVPHWFGPANDTAAEILHLFGPHGHRAISRLDHQEA</sequence>
<dbReference type="InterPro" id="IPR014710">
    <property type="entry name" value="RmlC-like_jellyroll"/>
</dbReference>
<reference evidence="3 4" key="1">
    <citation type="submission" date="2017-02" db="EMBL/GenBank/DDBJ databases">
        <authorList>
            <person name="Peterson S.W."/>
        </authorList>
    </citation>
    <scope>NUCLEOTIDE SEQUENCE [LARGE SCALE GENOMIC DNA]</scope>
    <source>
        <strain evidence="3 4">B Mb 05.01</strain>
    </source>
</reference>
<dbReference type="InterPro" id="IPR050807">
    <property type="entry name" value="TransReg_Diox_bact_type"/>
</dbReference>
<dbReference type="GO" id="GO:0003677">
    <property type="term" value="F:DNA binding"/>
    <property type="evidence" value="ECO:0007669"/>
    <property type="project" value="UniProtKB-KW"/>
</dbReference>
<gene>
    <name evidence="3" type="ORF">FM104_15885</name>
</gene>
<dbReference type="Gene3D" id="1.10.260.40">
    <property type="entry name" value="lambda repressor-like DNA-binding domains"/>
    <property type="match status" value="1"/>
</dbReference>
<evidence type="ECO:0000259" key="2">
    <source>
        <dbReference type="PROSITE" id="PS50943"/>
    </source>
</evidence>
<dbReference type="CDD" id="cd02209">
    <property type="entry name" value="cupin_XRE_C"/>
    <property type="match status" value="1"/>
</dbReference>
<dbReference type="RefSeq" id="WP_086991803.1">
    <property type="nucleotide sequence ID" value="NZ_FUKO01000049.1"/>
</dbReference>
<dbReference type="PROSITE" id="PS50943">
    <property type="entry name" value="HTH_CROC1"/>
    <property type="match status" value="1"/>
</dbReference>
<dbReference type="GeneID" id="303172923"/>
<evidence type="ECO:0000313" key="3">
    <source>
        <dbReference type="EMBL" id="SJN47246.1"/>
    </source>
</evidence>
<dbReference type="Proteomes" id="UP000196320">
    <property type="component" value="Unassembled WGS sequence"/>
</dbReference>
<dbReference type="Gene3D" id="2.60.120.10">
    <property type="entry name" value="Jelly Rolls"/>
    <property type="match status" value="1"/>
</dbReference>
<dbReference type="PANTHER" id="PTHR46797:SF1">
    <property type="entry name" value="METHYLPHOSPHONATE SYNTHASE"/>
    <property type="match status" value="1"/>
</dbReference>
<dbReference type="SUPFAM" id="SSF51182">
    <property type="entry name" value="RmlC-like cupins"/>
    <property type="match status" value="1"/>
</dbReference>
<evidence type="ECO:0000256" key="1">
    <source>
        <dbReference type="ARBA" id="ARBA00023125"/>
    </source>
</evidence>
<keyword evidence="4" id="KW-1185">Reference proteome</keyword>
<dbReference type="SUPFAM" id="SSF47413">
    <property type="entry name" value="lambda repressor-like DNA-binding domains"/>
    <property type="match status" value="1"/>
</dbReference>
<dbReference type="Pfam" id="PF07883">
    <property type="entry name" value="Cupin_2"/>
    <property type="match status" value="1"/>
</dbReference>
<dbReference type="EMBL" id="FUKO01000049">
    <property type="protein sequence ID" value="SJN47246.1"/>
    <property type="molecule type" value="Genomic_DNA"/>
</dbReference>
<organism evidence="3 4">
    <name type="scientific">Microbacterium esteraromaticum</name>
    <dbReference type="NCBI Taxonomy" id="57043"/>
    <lineage>
        <taxon>Bacteria</taxon>
        <taxon>Bacillati</taxon>
        <taxon>Actinomycetota</taxon>
        <taxon>Actinomycetes</taxon>
        <taxon>Micrococcales</taxon>
        <taxon>Microbacteriaceae</taxon>
        <taxon>Microbacterium</taxon>
    </lineage>
</organism>
<dbReference type="InterPro" id="IPR013096">
    <property type="entry name" value="Cupin_2"/>
</dbReference>